<evidence type="ECO:0000256" key="3">
    <source>
        <dbReference type="ARBA" id="ARBA00022723"/>
    </source>
</evidence>
<evidence type="ECO:0000256" key="7">
    <source>
        <dbReference type="ARBA" id="ARBA00023145"/>
    </source>
</evidence>
<comment type="caution">
    <text evidence="9">The sequence shown here is derived from an EMBL/GenBank/DDBJ whole genome shotgun (WGS) entry which is preliminary data.</text>
</comment>
<keyword evidence="2" id="KW-0645">Protease</keyword>
<reference evidence="9" key="1">
    <citation type="journal article" date="2020" name="BMC Genomics">
        <title>Correction to: Identification and distribution of gene clusters required for synthesis of sphingolipid metabolism inhibitors in diverse species of the filamentous fungus Fusarium.</title>
        <authorList>
            <person name="Kim H.S."/>
            <person name="Lohmar J.M."/>
            <person name="Busman M."/>
            <person name="Brown D.W."/>
            <person name="Naumann T.A."/>
            <person name="Divon H.H."/>
            <person name="Lysoe E."/>
            <person name="Uhlig S."/>
            <person name="Proctor R.H."/>
        </authorList>
    </citation>
    <scope>NUCLEOTIDE SEQUENCE</scope>
    <source>
        <strain evidence="9">NRRL 20472</strain>
    </source>
</reference>
<evidence type="ECO:0000256" key="8">
    <source>
        <dbReference type="SAM" id="SignalP"/>
    </source>
</evidence>
<evidence type="ECO:0000313" key="10">
    <source>
        <dbReference type="Proteomes" id="UP000622797"/>
    </source>
</evidence>
<evidence type="ECO:0000256" key="1">
    <source>
        <dbReference type="ARBA" id="ARBA00001947"/>
    </source>
</evidence>
<dbReference type="EMBL" id="JABEXW010000530">
    <property type="protein sequence ID" value="KAF4962730.1"/>
    <property type="molecule type" value="Genomic_DNA"/>
</dbReference>
<dbReference type="Pfam" id="PF02102">
    <property type="entry name" value="Peptidase_M35"/>
    <property type="match status" value="1"/>
</dbReference>
<dbReference type="GO" id="GO:0006508">
    <property type="term" value="P:proteolysis"/>
    <property type="evidence" value="ECO:0007669"/>
    <property type="project" value="UniProtKB-KW"/>
</dbReference>
<dbReference type="PANTHER" id="PTHR37016:SF3">
    <property type="entry name" value="NEUTRAL PROTEASE 2-RELATED"/>
    <property type="match status" value="1"/>
</dbReference>
<keyword evidence="5" id="KW-0862">Zinc</keyword>
<comment type="cofactor">
    <cofactor evidence="1">
        <name>Zn(2+)</name>
        <dbReference type="ChEBI" id="CHEBI:29105"/>
    </cofactor>
</comment>
<protein>
    <submittedName>
        <fullName evidence="9">Uncharacterized protein</fullName>
    </submittedName>
</protein>
<dbReference type="Gene3D" id="2.60.40.2970">
    <property type="match status" value="1"/>
</dbReference>
<organism evidence="9 10">
    <name type="scientific">Fusarium sarcochroum</name>
    <dbReference type="NCBI Taxonomy" id="1208366"/>
    <lineage>
        <taxon>Eukaryota</taxon>
        <taxon>Fungi</taxon>
        <taxon>Dikarya</taxon>
        <taxon>Ascomycota</taxon>
        <taxon>Pezizomycotina</taxon>
        <taxon>Sordariomycetes</taxon>
        <taxon>Hypocreomycetidae</taxon>
        <taxon>Hypocreales</taxon>
        <taxon>Nectriaceae</taxon>
        <taxon>Fusarium</taxon>
        <taxon>Fusarium lateritium species complex</taxon>
    </lineage>
</organism>
<feature type="chain" id="PRO_5034439263" evidence="8">
    <location>
        <begin position="16"/>
        <end position="97"/>
    </location>
</feature>
<gene>
    <name evidence="9" type="ORF">FSARC_9212</name>
</gene>
<evidence type="ECO:0000256" key="6">
    <source>
        <dbReference type="ARBA" id="ARBA00023049"/>
    </source>
</evidence>
<dbReference type="AlphaFoldDB" id="A0A8H4TRF2"/>
<keyword evidence="7" id="KW-0865">Zymogen</keyword>
<keyword evidence="3" id="KW-0479">Metal-binding</keyword>
<dbReference type="InterPro" id="IPR050414">
    <property type="entry name" value="Fungal_M35_metalloproteases"/>
</dbReference>
<evidence type="ECO:0000256" key="2">
    <source>
        <dbReference type="ARBA" id="ARBA00022670"/>
    </source>
</evidence>
<reference evidence="9" key="2">
    <citation type="submission" date="2020-05" db="EMBL/GenBank/DDBJ databases">
        <authorList>
            <person name="Kim H.-S."/>
            <person name="Proctor R.H."/>
            <person name="Brown D.W."/>
        </authorList>
    </citation>
    <scope>NUCLEOTIDE SEQUENCE</scope>
    <source>
        <strain evidence="9">NRRL 20472</strain>
    </source>
</reference>
<keyword evidence="4" id="KW-0378">Hydrolase</keyword>
<dbReference type="Proteomes" id="UP000622797">
    <property type="component" value="Unassembled WGS sequence"/>
</dbReference>
<evidence type="ECO:0000313" key="9">
    <source>
        <dbReference type="EMBL" id="KAF4962730.1"/>
    </source>
</evidence>
<name>A0A8H4TRF2_9HYPO</name>
<dbReference type="GO" id="GO:0004222">
    <property type="term" value="F:metalloendopeptidase activity"/>
    <property type="evidence" value="ECO:0007669"/>
    <property type="project" value="InterPro"/>
</dbReference>
<keyword evidence="6" id="KW-0482">Metalloprotease</keyword>
<evidence type="ECO:0000256" key="5">
    <source>
        <dbReference type="ARBA" id="ARBA00022833"/>
    </source>
</evidence>
<dbReference type="GO" id="GO:0046872">
    <property type="term" value="F:metal ion binding"/>
    <property type="evidence" value="ECO:0007669"/>
    <property type="project" value="UniProtKB-KW"/>
</dbReference>
<keyword evidence="10" id="KW-1185">Reference proteome</keyword>
<dbReference type="PANTHER" id="PTHR37016">
    <property type="match status" value="1"/>
</dbReference>
<keyword evidence="8" id="KW-0732">Signal</keyword>
<feature type="signal peptide" evidence="8">
    <location>
        <begin position="1"/>
        <end position="15"/>
    </location>
</feature>
<sequence length="97" mass="10254">MKLLAGLALASMAVAAPLVDKRAPTPLNVELQLEGNSKVKAVITNNGKNNLKLLKVGTFLDTAPVERAQVFSAGKNPVSVSDVQTRSRVLQTMPTTV</sequence>
<dbReference type="OrthoDB" id="412874at2759"/>
<evidence type="ECO:0000256" key="4">
    <source>
        <dbReference type="ARBA" id="ARBA00022801"/>
    </source>
</evidence>
<dbReference type="InterPro" id="IPR001384">
    <property type="entry name" value="Peptidase_M35"/>
</dbReference>
<proteinExistence type="predicted"/>
<accession>A0A8H4TRF2</accession>